<evidence type="ECO:0000259" key="1">
    <source>
        <dbReference type="Pfam" id="PF00496"/>
    </source>
</evidence>
<dbReference type="PANTHER" id="PTHR30290">
    <property type="entry name" value="PERIPLASMIC BINDING COMPONENT OF ABC TRANSPORTER"/>
    <property type="match status" value="1"/>
</dbReference>
<gene>
    <name evidence="2" type="primary">nikA</name>
    <name evidence="2" type="ORF">GALL_330120</name>
</gene>
<comment type="caution">
    <text evidence="2">The sequence shown here is derived from an EMBL/GenBank/DDBJ whole genome shotgun (WGS) entry which is preliminary data.</text>
</comment>
<feature type="domain" description="Solute-binding protein family 5" evidence="1">
    <location>
        <begin position="81"/>
        <end position="447"/>
    </location>
</feature>
<dbReference type="SUPFAM" id="SSF53850">
    <property type="entry name" value="Periplasmic binding protein-like II"/>
    <property type="match status" value="1"/>
</dbReference>
<dbReference type="AlphaFoldDB" id="A0A1J5QNL5"/>
<dbReference type="InterPro" id="IPR030678">
    <property type="entry name" value="Peptide/Ni-bd"/>
</dbReference>
<dbReference type="CDD" id="cd08509">
    <property type="entry name" value="PBP2_TmCBP_oligosaccharides_like"/>
    <property type="match status" value="1"/>
</dbReference>
<dbReference type="InterPro" id="IPR039424">
    <property type="entry name" value="SBP_5"/>
</dbReference>
<name>A0A1J5QNL5_9ZZZZ</name>
<dbReference type="PIRSF" id="PIRSF002741">
    <property type="entry name" value="MppA"/>
    <property type="match status" value="1"/>
</dbReference>
<proteinExistence type="predicted"/>
<dbReference type="Gene3D" id="3.10.105.10">
    <property type="entry name" value="Dipeptide-binding Protein, Domain 3"/>
    <property type="match status" value="1"/>
</dbReference>
<dbReference type="Pfam" id="PF00496">
    <property type="entry name" value="SBP_bac_5"/>
    <property type="match status" value="1"/>
</dbReference>
<dbReference type="PROSITE" id="PS51257">
    <property type="entry name" value="PROKAR_LIPOPROTEIN"/>
    <property type="match status" value="1"/>
</dbReference>
<protein>
    <submittedName>
        <fullName evidence="2">Nickel-binding periplasmic protein</fullName>
    </submittedName>
</protein>
<dbReference type="Gene3D" id="3.90.76.10">
    <property type="entry name" value="Dipeptide-binding Protein, Domain 1"/>
    <property type="match status" value="1"/>
</dbReference>
<sequence>MHTKLTRTLRVGVALVAASALAMLSGCSSASKAGTAHLLTIPREDMGTFSRNFNPFSTQSLPMTTQAIYEPMFIYSPTDGKVTPWLATSWKSNADSSEVTFTLRSGVKWSDGQPLVAKDVVTTFGLQKKILGGFDYVKSVTAVDDHTVQFDFNRPYSPGLYEIGAQVIAPDHIWSKIADPATDTNANPVGTGPYTQIAQFSSQSYDLGPNPHYWQPDKQKIAGIRMLAFSGNDGANLALQTGDADWGDQYIANVQSTFVAKDPAHHHYWYSKTGSMVSWQFNTTKAPFNDVNFRKAMSMAIDRDKITKIGMSGYTTPADCTGLSNSFAPWVDKTLAGSCTWTTQNVAAANKLLDESGYKVGSDGYRTNKDGSPLSFKMSVGSSSSDWLSVMNIIAQNLAAVKVKATVNAPDWSAVVSGYENGSFDSGIVWSPGGVTPYQYFRNTFGTDAVKPAGTKTTEDYQRYGSSKGSQLLAKFAATGDEAKQHDLVNQMQQVYNDEAPLVPLFTGPEWGAYSDARFTGWPSESNPYATLSTRSATTTLVLTSLTPVAG</sequence>
<evidence type="ECO:0000313" key="2">
    <source>
        <dbReference type="EMBL" id="OIQ85150.1"/>
    </source>
</evidence>
<dbReference type="InterPro" id="IPR000914">
    <property type="entry name" value="SBP_5_dom"/>
</dbReference>
<dbReference type="EMBL" id="MLJW01000564">
    <property type="protein sequence ID" value="OIQ85150.1"/>
    <property type="molecule type" value="Genomic_DNA"/>
</dbReference>
<dbReference type="GO" id="GO:0043190">
    <property type="term" value="C:ATP-binding cassette (ABC) transporter complex"/>
    <property type="evidence" value="ECO:0007669"/>
    <property type="project" value="InterPro"/>
</dbReference>
<dbReference type="GO" id="GO:0015833">
    <property type="term" value="P:peptide transport"/>
    <property type="evidence" value="ECO:0007669"/>
    <property type="project" value="TreeGrafter"/>
</dbReference>
<dbReference type="GO" id="GO:1904680">
    <property type="term" value="F:peptide transmembrane transporter activity"/>
    <property type="evidence" value="ECO:0007669"/>
    <property type="project" value="TreeGrafter"/>
</dbReference>
<accession>A0A1J5QNL5</accession>
<dbReference type="PANTHER" id="PTHR30290:SF82">
    <property type="entry name" value="ABC-TYPE DIPEPTIDE_OLIGOPEPTIDE TRANSPORT SYSTEM, PERIPLASMIC COMPONENT"/>
    <property type="match status" value="1"/>
</dbReference>
<dbReference type="GO" id="GO:0042597">
    <property type="term" value="C:periplasmic space"/>
    <property type="evidence" value="ECO:0007669"/>
    <property type="project" value="UniProtKB-ARBA"/>
</dbReference>
<reference evidence="2" key="1">
    <citation type="submission" date="2016-10" db="EMBL/GenBank/DDBJ databases">
        <title>Sequence of Gallionella enrichment culture.</title>
        <authorList>
            <person name="Poehlein A."/>
            <person name="Muehling M."/>
            <person name="Daniel R."/>
        </authorList>
    </citation>
    <scope>NUCLEOTIDE SEQUENCE</scope>
</reference>
<organism evidence="2">
    <name type="scientific">mine drainage metagenome</name>
    <dbReference type="NCBI Taxonomy" id="410659"/>
    <lineage>
        <taxon>unclassified sequences</taxon>
        <taxon>metagenomes</taxon>
        <taxon>ecological metagenomes</taxon>
    </lineage>
</organism>
<dbReference type="Gene3D" id="3.40.190.10">
    <property type="entry name" value="Periplasmic binding protein-like II"/>
    <property type="match status" value="1"/>
</dbReference>